<evidence type="ECO:0000259" key="9">
    <source>
        <dbReference type="PROSITE" id="PS50112"/>
    </source>
</evidence>
<dbReference type="PANTHER" id="PTHR43065">
    <property type="entry name" value="SENSOR HISTIDINE KINASE"/>
    <property type="match status" value="1"/>
</dbReference>
<proteinExistence type="predicted"/>
<organism evidence="11 12">
    <name type="scientific">Desulfosarcina ovata subsp. ovata</name>
    <dbReference type="NCBI Taxonomy" id="2752305"/>
    <lineage>
        <taxon>Bacteria</taxon>
        <taxon>Pseudomonadati</taxon>
        <taxon>Thermodesulfobacteriota</taxon>
        <taxon>Desulfobacteria</taxon>
        <taxon>Desulfobacterales</taxon>
        <taxon>Desulfosarcinaceae</taxon>
        <taxon>Desulfosarcina</taxon>
    </lineage>
</organism>
<dbReference type="InterPro" id="IPR001789">
    <property type="entry name" value="Sig_transdc_resp-reg_receiver"/>
</dbReference>
<dbReference type="CDD" id="cd00130">
    <property type="entry name" value="PAS"/>
    <property type="match status" value="2"/>
</dbReference>
<accession>A0A5K8AI71</accession>
<dbReference type="SMART" id="SM00388">
    <property type="entry name" value="HisKA"/>
    <property type="match status" value="1"/>
</dbReference>
<dbReference type="InterPro" id="IPR001610">
    <property type="entry name" value="PAC"/>
</dbReference>
<feature type="transmembrane region" description="Helical" evidence="6">
    <location>
        <begin position="347"/>
        <end position="373"/>
    </location>
</feature>
<dbReference type="Pfam" id="PF13426">
    <property type="entry name" value="PAS_9"/>
    <property type="match status" value="1"/>
</dbReference>
<dbReference type="PROSITE" id="PS50110">
    <property type="entry name" value="RESPONSE_REGULATORY"/>
    <property type="match status" value="1"/>
</dbReference>
<dbReference type="InterPro" id="IPR003594">
    <property type="entry name" value="HATPase_dom"/>
</dbReference>
<sequence>MNIPIGLIRIIVTVFVLFATPVTSVVAESHSLKHVLLLNSYHPGFSWSDGEEAGVIKQLGDALPSANILIEYLDAKRYPEKSNLVRMKNILVDKYHGKKIDLIIALDDAAVEMLTTYHAALFPDIPVVFAGIADFNKYAAKGRKGITGILETQNIKDTIDTALRLHPDTREVLAISDMTVSGISAQRALKAVMPVYDDRVKIRFLPECTFEEARATVAALPRNSIVLLNSYATDSEGKTLSTKDSTRMIVSAAKVPVYGVHENRFGDGIVGGYLLSGREQGRRAAIIGLRILAGEDGGSIPIEESGTAVPMFDYQQMERFDIPASKLPEGSIIINKPASVFTTHRNFAITITAILIILAVAVSLLAFFIVRLLQARATLRKKANELRFTQYAIDKATDQAFWTTEDGHFFYVNDAACRTLGYSREELLKLLVSDIGPAFPLDVFAEHWRDLREKGAVTLETLHRAKDGRVYPVEVRANFVVFDGKEYNCGFATDITERKRMEQSLRKSEGFQRALLQTIPDLVWLKDPNGVFLVCNAKFERLYNAKEENIIGKTDYDFVEKGLADFFQKHDRMAVAAGKPSSNEEWVTFADNGYRALLETIKTPMFDDQGELIGVLGIARDITDRKKAEEEKINLRSQLQQAQKMESVGRLAGGVAHDFNNMLGVILGYGELALEKTDPALQLHGALQEIMNAARRSADITRQLLAFARKQTVSPKVLDINETVAGMTGMLHRFIGEDIDLAWLPGEAVWPVMMDPGQIDQIMANLCVNARDAIADVGKVTIETGNVEFDEAYCAHHYGFLPGEYVLLAVSDNGCGMDSETLGNIFEPFFTTKDSGKGTGLGLATVYGIVKQNNGFVNVYSEPNQGTAFKIYLPRHRTEATGLPGKKMEPPAESGHETILLVEDEPAILEMTTKMLERMEYTVVAAKTPSEAIRLFREYDGEIHLLVTDVVMPGMNGRDLAKSLMSMHSHLKCLFMSGYTANVIAHHGVLDEGVNFIQKPFSKEQLGAKVREALDKDAGIFFDRNRLNPAQPGNHRPADVGPAQNTGKKTRLP</sequence>
<dbReference type="CDD" id="cd00082">
    <property type="entry name" value="HisKA"/>
    <property type="match status" value="1"/>
</dbReference>
<dbReference type="PROSITE" id="PS50109">
    <property type="entry name" value="HIS_KIN"/>
    <property type="match status" value="1"/>
</dbReference>
<dbReference type="PRINTS" id="PR00344">
    <property type="entry name" value="BCTRLSENSOR"/>
</dbReference>
<feature type="domain" description="PAC" evidence="10">
    <location>
        <begin position="582"/>
        <end position="634"/>
    </location>
</feature>
<feature type="domain" description="PAS" evidence="9">
    <location>
        <begin position="508"/>
        <end position="572"/>
    </location>
</feature>
<feature type="modified residue" description="4-aspartylphosphate" evidence="4">
    <location>
        <position position="949"/>
    </location>
</feature>
<dbReference type="PROSITE" id="PS50113">
    <property type="entry name" value="PAC"/>
    <property type="match status" value="2"/>
</dbReference>
<dbReference type="SUPFAM" id="SSF47384">
    <property type="entry name" value="Homodimeric domain of signal transducing histidine kinase"/>
    <property type="match status" value="1"/>
</dbReference>
<feature type="domain" description="PAC" evidence="10">
    <location>
        <begin position="457"/>
        <end position="507"/>
    </location>
</feature>
<dbReference type="InterPro" id="IPR000014">
    <property type="entry name" value="PAS"/>
</dbReference>
<dbReference type="EC" id="2.7.13.3" evidence="2"/>
<dbReference type="InterPro" id="IPR004358">
    <property type="entry name" value="Sig_transdc_His_kin-like_C"/>
</dbReference>
<evidence type="ECO:0000256" key="2">
    <source>
        <dbReference type="ARBA" id="ARBA00012438"/>
    </source>
</evidence>
<keyword evidence="6" id="KW-0812">Transmembrane</keyword>
<dbReference type="Pfam" id="PF02518">
    <property type="entry name" value="HATPase_c"/>
    <property type="match status" value="1"/>
</dbReference>
<protein>
    <recommendedName>
        <fullName evidence="2">histidine kinase</fullName>
        <ecNumber evidence="2">2.7.13.3</ecNumber>
    </recommendedName>
</protein>
<feature type="region of interest" description="Disordered" evidence="5">
    <location>
        <begin position="1025"/>
        <end position="1053"/>
    </location>
</feature>
<evidence type="ECO:0000256" key="6">
    <source>
        <dbReference type="SAM" id="Phobius"/>
    </source>
</evidence>
<dbReference type="SMART" id="SM00086">
    <property type="entry name" value="PAC"/>
    <property type="match status" value="2"/>
</dbReference>
<evidence type="ECO:0000256" key="4">
    <source>
        <dbReference type="PROSITE-ProRule" id="PRU00169"/>
    </source>
</evidence>
<dbReference type="GO" id="GO:0000155">
    <property type="term" value="F:phosphorelay sensor kinase activity"/>
    <property type="evidence" value="ECO:0007669"/>
    <property type="project" value="InterPro"/>
</dbReference>
<dbReference type="InterPro" id="IPR000700">
    <property type="entry name" value="PAS-assoc_C"/>
</dbReference>
<dbReference type="SMART" id="SM00387">
    <property type="entry name" value="HATPase_c"/>
    <property type="match status" value="1"/>
</dbReference>
<dbReference type="SUPFAM" id="SSF55785">
    <property type="entry name" value="PYP-like sensor domain (PAS domain)"/>
    <property type="match status" value="2"/>
</dbReference>
<dbReference type="SUPFAM" id="SSF52172">
    <property type="entry name" value="CheY-like"/>
    <property type="match status" value="1"/>
</dbReference>
<dbReference type="SMART" id="SM00091">
    <property type="entry name" value="PAS"/>
    <property type="match status" value="2"/>
</dbReference>
<dbReference type="Pfam" id="PF00072">
    <property type="entry name" value="Response_reg"/>
    <property type="match status" value="1"/>
</dbReference>
<dbReference type="Gene3D" id="3.30.565.10">
    <property type="entry name" value="Histidine kinase-like ATPase, C-terminal domain"/>
    <property type="match status" value="1"/>
</dbReference>
<dbReference type="PROSITE" id="PS50112">
    <property type="entry name" value="PAS"/>
    <property type="match status" value="2"/>
</dbReference>
<dbReference type="SMART" id="SM00448">
    <property type="entry name" value="REC"/>
    <property type="match status" value="1"/>
</dbReference>
<evidence type="ECO:0000259" key="8">
    <source>
        <dbReference type="PROSITE" id="PS50110"/>
    </source>
</evidence>
<dbReference type="Pfam" id="PF04392">
    <property type="entry name" value="ABC_sub_bind"/>
    <property type="match status" value="1"/>
</dbReference>
<keyword evidence="3 4" id="KW-0597">Phosphoprotein</keyword>
<dbReference type="EMBL" id="AP021879">
    <property type="protein sequence ID" value="BBO91580.1"/>
    <property type="molecule type" value="Genomic_DNA"/>
</dbReference>
<dbReference type="InterPro" id="IPR036890">
    <property type="entry name" value="HATPase_C_sf"/>
</dbReference>
<dbReference type="RefSeq" id="WP_155312479.1">
    <property type="nucleotide sequence ID" value="NZ_AP021879.1"/>
</dbReference>
<dbReference type="Gene3D" id="1.10.287.130">
    <property type="match status" value="1"/>
</dbReference>
<feature type="domain" description="Response regulatory" evidence="8">
    <location>
        <begin position="898"/>
        <end position="1014"/>
    </location>
</feature>
<evidence type="ECO:0000256" key="1">
    <source>
        <dbReference type="ARBA" id="ARBA00000085"/>
    </source>
</evidence>
<reference evidence="11 12" key="1">
    <citation type="submission" date="2019-11" db="EMBL/GenBank/DDBJ databases">
        <title>Comparative genomics of hydrocarbon-degrading Desulfosarcina strains.</title>
        <authorList>
            <person name="Watanabe M."/>
            <person name="Kojima H."/>
            <person name="Fukui M."/>
        </authorList>
    </citation>
    <scope>NUCLEOTIDE SEQUENCE [LARGE SCALE GENOMIC DNA]</scope>
    <source>
        <strain evidence="12">oXyS1</strain>
    </source>
</reference>
<dbReference type="InterPro" id="IPR007487">
    <property type="entry name" value="ABC_transpt-TYRBP-like"/>
</dbReference>
<dbReference type="PANTHER" id="PTHR43065:SF42">
    <property type="entry name" value="TWO-COMPONENT SENSOR PPRA"/>
    <property type="match status" value="1"/>
</dbReference>
<dbReference type="SUPFAM" id="SSF55874">
    <property type="entry name" value="ATPase domain of HSP90 chaperone/DNA topoisomerase II/histidine kinase"/>
    <property type="match status" value="1"/>
</dbReference>
<dbReference type="InterPro" id="IPR003661">
    <property type="entry name" value="HisK_dim/P_dom"/>
</dbReference>
<dbReference type="NCBIfam" id="TIGR00229">
    <property type="entry name" value="sensory_box"/>
    <property type="match status" value="2"/>
</dbReference>
<dbReference type="Gene3D" id="3.40.50.2300">
    <property type="match status" value="3"/>
</dbReference>
<name>A0A5K8AI71_9BACT</name>
<dbReference type="Gene3D" id="3.30.450.20">
    <property type="entry name" value="PAS domain"/>
    <property type="match status" value="2"/>
</dbReference>
<evidence type="ECO:0000313" key="12">
    <source>
        <dbReference type="Proteomes" id="UP000422108"/>
    </source>
</evidence>
<feature type="domain" description="Histidine kinase" evidence="7">
    <location>
        <begin position="654"/>
        <end position="877"/>
    </location>
</feature>
<feature type="domain" description="PAS" evidence="9">
    <location>
        <begin position="385"/>
        <end position="428"/>
    </location>
</feature>
<comment type="catalytic activity">
    <reaction evidence="1">
        <text>ATP + protein L-histidine = ADP + protein N-phospho-L-histidine.</text>
        <dbReference type="EC" id="2.7.13.3"/>
    </reaction>
</comment>
<evidence type="ECO:0000256" key="3">
    <source>
        <dbReference type="ARBA" id="ARBA00022553"/>
    </source>
</evidence>
<evidence type="ECO:0000313" key="11">
    <source>
        <dbReference type="EMBL" id="BBO91580.1"/>
    </source>
</evidence>
<keyword evidence="6" id="KW-1133">Transmembrane helix</keyword>
<dbReference type="InterPro" id="IPR011006">
    <property type="entry name" value="CheY-like_superfamily"/>
</dbReference>
<keyword evidence="6" id="KW-0472">Membrane</keyword>
<dbReference type="Pfam" id="PF08448">
    <property type="entry name" value="PAS_4"/>
    <property type="match status" value="1"/>
</dbReference>
<dbReference type="InterPro" id="IPR013656">
    <property type="entry name" value="PAS_4"/>
</dbReference>
<dbReference type="AlphaFoldDB" id="A0A5K8AI71"/>
<keyword evidence="12" id="KW-1185">Reference proteome</keyword>
<dbReference type="InterPro" id="IPR036097">
    <property type="entry name" value="HisK_dim/P_sf"/>
</dbReference>
<dbReference type="InterPro" id="IPR035965">
    <property type="entry name" value="PAS-like_dom_sf"/>
</dbReference>
<gene>
    <name evidence="11" type="ORF">DSCOOX_47600</name>
</gene>
<dbReference type="Proteomes" id="UP000422108">
    <property type="component" value="Chromosome"/>
</dbReference>
<dbReference type="InterPro" id="IPR005467">
    <property type="entry name" value="His_kinase_dom"/>
</dbReference>
<evidence type="ECO:0000259" key="10">
    <source>
        <dbReference type="PROSITE" id="PS50113"/>
    </source>
</evidence>
<evidence type="ECO:0000256" key="5">
    <source>
        <dbReference type="SAM" id="MobiDB-lite"/>
    </source>
</evidence>
<evidence type="ECO:0000259" key="7">
    <source>
        <dbReference type="PROSITE" id="PS50109"/>
    </source>
</evidence>